<protein>
    <submittedName>
        <fullName evidence="1">Uncharacterized protein</fullName>
    </submittedName>
</protein>
<accession>A0A4Y2TEW2</accession>
<dbReference type="AlphaFoldDB" id="A0A4Y2TEW2"/>
<organism evidence="1 3">
    <name type="scientific">Araneus ventricosus</name>
    <name type="common">Orbweaver spider</name>
    <name type="synonym">Epeira ventricosa</name>
    <dbReference type="NCBI Taxonomy" id="182803"/>
    <lineage>
        <taxon>Eukaryota</taxon>
        <taxon>Metazoa</taxon>
        <taxon>Ecdysozoa</taxon>
        <taxon>Arthropoda</taxon>
        <taxon>Chelicerata</taxon>
        <taxon>Arachnida</taxon>
        <taxon>Araneae</taxon>
        <taxon>Araneomorphae</taxon>
        <taxon>Entelegynae</taxon>
        <taxon>Araneoidea</taxon>
        <taxon>Araneidae</taxon>
        <taxon>Araneus</taxon>
    </lineage>
</organism>
<evidence type="ECO:0000313" key="3">
    <source>
        <dbReference type="Proteomes" id="UP000499080"/>
    </source>
</evidence>
<sequence length="123" mass="13556">MESVSCDELYPMNVYGYNLFKLYDFILSNYRNPAGEGTASTQMSCSRISKQELASSVGIVMVGLWIPPPVIPPSGEVEPWPGDGLLGLRPQYSKLLLWLSFRIPDANAGRGGPDLSGYQIIER</sequence>
<comment type="caution">
    <text evidence="1">The sequence shown here is derived from an EMBL/GenBank/DDBJ whole genome shotgun (WGS) entry which is preliminary data.</text>
</comment>
<gene>
    <name evidence="2" type="ORF">AVEN_112879_1</name>
    <name evidence="1" type="ORF">AVEN_265046_1</name>
</gene>
<dbReference type="EMBL" id="BGPR01027259">
    <property type="protein sequence ID" value="GBN97635.1"/>
    <property type="molecule type" value="Genomic_DNA"/>
</dbReference>
<keyword evidence="3" id="KW-1185">Reference proteome</keyword>
<reference evidence="1 3" key="1">
    <citation type="journal article" date="2019" name="Sci. Rep.">
        <title>Orb-weaving spider Araneus ventricosus genome elucidates the spidroin gene catalogue.</title>
        <authorList>
            <person name="Kono N."/>
            <person name="Nakamura H."/>
            <person name="Ohtoshi R."/>
            <person name="Moran D.A.P."/>
            <person name="Shinohara A."/>
            <person name="Yoshida Y."/>
            <person name="Fujiwara M."/>
            <person name="Mori M."/>
            <person name="Tomita M."/>
            <person name="Arakawa K."/>
        </authorList>
    </citation>
    <scope>NUCLEOTIDE SEQUENCE [LARGE SCALE GENOMIC DNA]</scope>
</reference>
<dbReference type="Proteomes" id="UP000499080">
    <property type="component" value="Unassembled WGS sequence"/>
</dbReference>
<dbReference type="EMBL" id="BGPR01027260">
    <property type="protein sequence ID" value="GBN97640.1"/>
    <property type="molecule type" value="Genomic_DNA"/>
</dbReference>
<evidence type="ECO:0000313" key="1">
    <source>
        <dbReference type="EMBL" id="GBN97635.1"/>
    </source>
</evidence>
<proteinExistence type="predicted"/>
<name>A0A4Y2TEW2_ARAVE</name>
<evidence type="ECO:0000313" key="2">
    <source>
        <dbReference type="EMBL" id="GBN97640.1"/>
    </source>
</evidence>